<sequence length="159" mass="17514">MAHGHVTRGVESADWKGTLCGCVVCVVVPNYVFGRGFLVWLTRFIPGLFVVYCTIRSIGYKGSGRGIMKGKRGAPWRGTGSRERIGQTLVFWGGGYYASFILVVSLFGVALVRPSLCVHDLLSYTYMWEFLGDGQSISEFIIYTFTFVGTSGLYRGALP</sequence>
<organism evidence="2 3">
    <name type="scientific">Lasiosphaeria hispida</name>
    <dbReference type="NCBI Taxonomy" id="260671"/>
    <lineage>
        <taxon>Eukaryota</taxon>
        <taxon>Fungi</taxon>
        <taxon>Dikarya</taxon>
        <taxon>Ascomycota</taxon>
        <taxon>Pezizomycotina</taxon>
        <taxon>Sordariomycetes</taxon>
        <taxon>Sordariomycetidae</taxon>
        <taxon>Sordariales</taxon>
        <taxon>Lasiosphaeriaceae</taxon>
        <taxon>Lasiosphaeria</taxon>
    </lineage>
</organism>
<feature type="transmembrane region" description="Helical" evidence="1">
    <location>
        <begin position="89"/>
        <end position="112"/>
    </location>
</feature>
<evidence type="ECO:0000256" key="1">
    <source>
        <dbReference type="SAM" id="Phobius"/>
    </source>
</evidence>
<protein>
    <submittedName>
        <fullName evidence="2">Uncharacterized protein</fullName>
    </submittedName>
</protein>
<gene>
    <name evidence="2" type="ORF">B0T25DRAFT_145742</name>
</gene>
<feature type="transmembrane region" description="Helical" evidence="1">
    <location>
        <begin position="37"/>
        <end position="55"/>
    </location>
</feature>
<comment type="caution">
    <text evidence="2">The sequence shown here is derived from an EMBL/GenBank/DDBJ whole genome shotgun (WGS) entry which is preliminary data.</text>
</comment>
<reference evidence="2" key="1">
    <citation type="journal article" date="2023" name="Mol. Phylogenet. Evol.">
        <title>Genome-scale phylogeny and comparative genomics of the fungal order Sordariales.</title>
        <authorList>
            <person name="Hensen N."/>
            <person name="Bonometti L."/>
            <person name="Westerberg I."/>
            <person name="Brannstrom I.O."/>
            <person name="Guillou S."/>
            <person name="Cros-Aarteil S."/>
            <person name="Calhoun S."/>
            <person name="Haridas S."/>
            <person name="Kuo A."/>
            <person name="Mondo S."/>
            <person name="Pangilinan J."/>
            <person name="Riley R."/>
            <person name="LaButti K."/>
            <person name="Andreopoulos B."/>
            <person name="Lipzen A."/>
            <person name="Chen C."/>
            <person name="Yan M."/>
            <person name="Daum C."/>
            <person name="Ng V."/>
            <person name="Clum A."/>
            <person name="Steindorff A."/>
            <person name="Ohm R.A."/>
            <person name="Martin F."/>
            <person name="Silar P."/>
            <person name="Natvig D.O."/>
            <person name="Lalanne C."/>
            <person name="Gautier V."/>
            <person name="Ament-Velasquez S.L."/>
            <person name="Kruys A."/>
            <person name="Hutchinson M.I."/>
            <person name="Powell A.J."/>
            <person name="Barry K."/>
            <person name="Miller A.N."/>
            <person name="Grigoriev I.V."/>
            <person name="Debuchy R."/>
            <person name="Gladieux P."/>
            <person name="Hiltunen Thoren M."/>
            <person name="Johannesson H."/>
        </authorList>
    </citation>
    <scope>NUCLEOTIDE SEQUENCE</scope>
    <source>
        <strain evidence="2">CBS 955.72</strain>
    </source>
</reference>
<dbReference type="EMBL" id="JAUIQD010000003">
    <property type="protein sequence ID" value="KAK3357061.1"/>
    <property type="molecule type" value="Genomic_DNA"/>
</dbReference>
<name>A0AAJ0HM14_9PEZI</name>
<reference evidence="2" key="2">
    <citation type="submission" date="2023-06" db="EMBL/GenBank/DDBJ databases">
        <authorList>
            <consortium name="Lawrence Berkeley National Laboratory"/>
            <person name="Haridas S."/>
            <person name="Hensen N."/>
            <person name="Bonometti L."/>
            <person name="Westerberg I."/>
            <person name="Brannstrom I.O."/>
            <person name="Guillou S."/>
            <person name="Cros-Aarteil S."/>
            <person name="Calhoun S."/>
            <person name="Kuo A."/>
            <person name="Mondo S."/>
            <person name="Pangilinan J."/>
            <person name="Riley R."/>
            <person name="Labutti K."/>
            <person name="Andreopoulos B."/>
            <person name="Lipzen A."/>
            <person name="Chen C."/>
            <person name="Yanf M."/>
            <person name="Daum C."/>
            <person name="Ng V."/>
            <person name="Clum A."/>
            <person name="Steindorff A."/>
            <person name="Ohm R."/>
            <person name="Martin F."/>
            <person name="Silar P."/>
            <person name="Natvig D."/>
            <person name="Lalanne C."/>
            <person name="Gautier V."/>
            <person name="Ament-Velasquez S.L."/>
            <person name="Kruys A."/>
            <person name="Hutchinson M.I."/>
            <person name="Powell A.J."/>
            <person name="Barry K."/>
            <person name="Miller A.N."/>
            <person name="Grigoriev I.V."/>
            <person name="Debuchy R."/>
            <person name="Gladieux P."/>
            <person name="Thoren M.H."/>
            <person name="Johannesson H."/>
        </authorList>
    </citation>
    <scope>NUCLEOTIDE SEQUENCE</scope>
    <source>
        <strain evidence="2">CBS 955.72</strain>
    </source>
</reference>
<dbReference type="AlphaFoldDB" id="A0AAJ0HM14"/>
<proteinExistence type="predicted"/>
<accession>A0AAJ0HM14</accession>
<keyword evidence="3" id="KW-1185">Reference proteome</keyword>
<keyword evidence="1" id="KW-1133">Transmembrane helix</keyword>
<keyword evidence="1" id="KW-0472">Membrane</keyword>
<evidence type="ECO:0000313" key="3">
    <source>
        <dbReference type="Proteomes" id="UP001275084"/>
    </source>
</evidence>
<feature type="transmembrane region" description="Helical" evidence="1">
    <location>
        <begin position="140"/>
        <end position="158"/>
    </location>
</feature>
<keyword evidence="1" id="KW-0812">Transmembrane</keyword>
<dbReference type="Proteomes" id="UP001275084">
    <property type="component" value="Unassembled WGS sequence"/>
</dbReference>
<evidence type="ECO:0000313" key="2">
    <source>
        <dbReference type="EMBL" id="KAK3357061.1"/>
    </source>
</evidence>